<proteinExistence type="predicted"/>
<sequence>MENRKLIDRDEIYFLVFFSNFFIGMLLLTIKYNFDSIQAFFVFANIDPIPFFFLFIVFIACLYYFIKIIVKKHILKKI</sequence>
<dbReference type="Proteomes" id="UP001198439">
    <property type="component" value="Unassembled WGS sequence"/>
</dbReference>
<reference evidence="3" key="2">
    <citation type="journal article" date="2019" name="Int. J. Syst. Evol. Microbiol.">
        <title>Faecalibacillus intestinalis gen. nov., sp. nov. and Faecalibacillus faecis sp. nov., isolated from human faeces.</title>
        <authorList>
            <person name="Seo B."/>
            <person name="Jeon K."/>
            <person name="Baek I."/>
            <person name="Lee Y.M."/>
            <person name="Baek K."/>
            <person name="Ko G."/>
        </authorList>
    </citation>
    <scope>NUCLEOTIDE SEQUENCE</scope>
    <source>
        <strain evidence="3">SNUG30370</strain>
    </source>
</reference>
<dbReference type="Proteomes" id="UP000241201">
    <property type="component" value="Unassembled WGS sequence"/>
</dbReference>
<keyword evidence="1" id="KW-1133">Transmembrane helix</keyword>
<keyword evidence="4" id="KW-1185">Reference proteome</keyword>
<feature type="transmembrane region" description="Helical" evidence="1">
    <location>
        <begin position="50"/>
        <end position="70"/>
    </location>
</feature>
<dbReference type="AlphaFoldDB" id="A0A2T3G113"/>
<reference evidence="2" key="3">
    <citation type="submission" date="2021-10" db="EMBL/GenBank/DDBJ databases">
        <title>Collection of gut derived symbiotic bacterial strains cultured from healthy donors.</title>
        <authorList>
            <person name="Lin H."/>
            <person name="Littmann E."/>
            <person name="Kohout C."/>
            <person name="Pamer E.G."/>
        </authorList>
    </citation>
    <scope>NUCLEOTIDE SEQUENCE</scope>
    <source>
        <strain evidence="2">DFI.4.48</strain>
    </source>
</reference>
<evidence type="ECO:0000313" key="3">
    <source>
        <dbReference type="EMBL" id="PST41229.1"/>
    </source>
</evidence>
<evidence type="ECO:0000313" key="2">
    <source>
        <dbReference type="EMBL" id="MCB8609207.1"/>
    </source>
</evidence>
<comment type="caution">
    <text evidence="3">The sequence shown here is derived from an EMBL/GenBank/DDBJ whole genome shotgun (WGS) entry which is preliminary data.</text>
</comment>
<reference evidence="4" key="1">
    <citation type="submission" date="2018-03" db="EMBL/GenBank/DDBJ databases">
        <title>Lachnoclostridium SNUG30370 gen.nov., sp.nov., isolated from human faeces.</title>
        <authorList>
            <person name="Seo B."/>
            <person name="Jeon K."/>
            <person name="Ko G."/>
        </authorList>
    </citation>
    <scope>NUCLEOTIDE SEQUENCE [LARGE SCALE GENOMIC DNA]</scope>
    <source>
        <strain evidence="4">SNUG30370</strain>
    </source>
</reference>
<evidence type="ECO:0008006" key="5">
    <source>
        <dbReference type="Google" id="ProtNLM"/>
    </source>
</evidence>
<protein>
    <recommendedName>
        <fullName evidence="5">DUF3955 domain-containing protein</fullName>
    </recommendedName>
</protein>
<name>A0A2T3G113_9FIRM</name>
<keyword evidence="1" id="KW-0472">Membrane</keyword>
<feature type="transmembrane region" description="Helical" evidence="1">
    <location>
        <begin position="12"/>
        <end position="30"/>
    </location>
</feature>
<dbReference type="RefSeq" id="WP_106987385.1">
    <property type="nucleotide sequence ID" value="NZ_DAWBWI010000234.1"/>
</dbReference>
<evidence type="ECO:0000256" key="1">
    <source>
        <dbReference type="SAM" id="Phobius"/>
    </source>
</evidence>
<dbReference type="GeneID" id="77470176"/>
<dbReference type="EMBL" id="JAJDKZ010000002">
    <property type="protein sequence ID" value="MCB8609207.1"/>
    <property type="molecule type" value="Genomic_DNA"/>
</dbReference>
<organism evidence="3 4">
    <name type="scientific">Faecalibacillus faecis</name>
    <dbReference type="NCBI Taxonomy" id="1982628"/>
    <lineage>
        <taxon>Bacteria</taxon>
        <taxon>Bacillati</taxon>
        <taxon>Bacillota</taxon>
        <taxon>Erysipelotrichia</taxon>
        <taxon>Erysipelotrichales</taxon>
        <taxon>Coprobacillaceae</taxon>
        <taxon>Faecalibacillus</taxon>
    </lineage>
</organism>
<keyword evidence="1" id="KW-0812">Transmembrane</keyword>
<accession>A0A2T3G113</accession>
<gene>
    <name evidence="3" type="ORF">C7U55_03535</name>
    <name evidence="2" type="ORF">LJD69_01195</name>
</gene>
<dbReference type="EMBL" id="PYLP01000003">
    <property type="protein sequence ID" value="PST41229.1"/>
    <property type="molecule type" value="Genomic_DNA"/>
</dbReference>
<evidence type="ECO:0000313" key="4">
    <source>
        <dbReference type="Proteomes" id="UP000241201"/>
    </source>
</evidence>